<dbReference type="AlphaFoldDB" id="A0A6A5SA09"/>
<dbReference type="Proteomes" id="UP000800038">
    <property type="component" value="Unassembled WGS sequence"/>
</dbReference>
<protein>
    <submittedName>
        <fullName evidence="1">Uncharacterized protein</fullName>
    </submittedName>
</protein>
<proteinExistence type="predicted"/>
<gene>
    <name evidence="1" type="ORF">EJ02DRAFT_458703</name>
</gene>
<evidence type="ECO:0000313" key="2">
    <source>
        <dbReference type="Proteomes" id="UP000800038"/>
    </source>
</evidence>
<sequence>MTSGDRQGQPHSFSVRVTQSMQLPGNKVELIESYGGTLTSFQCALLIYCKDLNLKGNRHDYMH</sequence>
<dbReference type="EMBL" id="ML976137">
    <property type="protein sequence ID" value="KAF1937491.1"/>
    <property type="molecule type" value="Genomic_DNA"/>
</dbReference>
<evidence type="ECO:0000313" key="1">
    <source>
        <dbReference type="EMBL" id="KAF1937491.1"/>
    </source>
</evidence>
<name>A0A6A5SA09_9PLEO</name>
<reference evidence="1" key="1">
    <citation type="journal article" date="2020" name="Stud. Mycol.">
        <title>101 Dothideomycetes genomes: a test case for predicting lifestyles and emergence of pathogens.</title>
        <authorList>
            <person name="Haridas S."/>
            <person name="Albert R."/>
            <person name="Binder M."/>
            <person name="Bloem J."/>
            <person name="Labutti K."/>
            <person name="Salamov A."/>
            <person name="Andreopoulos B."/>
            <person name="Baker S."/>
            <person name="Barry K."/>
            <person name="Bills G."/>
            <person name="Bluhm B."/>
            <person name="Cannon C."/>
            <person name="Castanera R."/>
            <person name="Culley D."/>
            <person name="Daum C."/>
            <person name="Ezra D."/>
            <person name="Gonzalez J."/>
            <person name="Henrissat B."/>
            <person name="Kuo A."/>
            <person name="Liang C."/>
            <person name="Lipzen A."/>
            <person name="Lutzoni F."/>
            <person name="Magnuson J."/>
            <person name="Mondo S."/>
            <person name="Nolan M."/>
            <person name="Ohm R."/>
            <person name="Pangilinan J."/>
            <person name="Park H.-J."/>
            <person name="Ramirez L."/>
            <person name="Alfaro M."/>
            <person name="Sun H."/>
            <person name="Tritt A."/>
            <person name="Yoshinaga Y."/>
            <person name="Zwiers L.-H."/>
            <person name="Turgeon B."/>
            <person name="Goodwin S."/>
            <person name="Spatafora J."/>
            <person name="Crous P."/>
            <person name="Grigoriev I."/>
        </authorList>
    </citation>
    <scope>NUCLEOTIDE SEQUENCE</scope>
    <source>
        <strain evidence="1">CBS 161.51</strain>
    </source>
</reference>
<accession>A0A6A5SA09</accession>
<organism evidence="1 2">
    <name type="scientific">Clathrospora elynae</name>
    <dbReference type="NCBI Taxonomy" id="706981"/>
    <lineage>
        <taxon>Eukaryota</taxon>
        <taxon>Fungi</taxon>
        <taxon>Dikarya</taxon>
        <taxon>Ascomycota</taxon>
        <taxon>Pezizomycotina</taxon>
        <taxon>Dothideomycetes</taxon>
        <taxon>Pleosporomycetidae</taxon>
        <taxon>Pleosporales</taxon>
        <taxon>Diademaceae</taxon>
        <taxon>Clathrospora</taxon>
    </lineage>
</organism>
<keyword evidence="2" id="KW-1185">Reference proteome</keyword>